<proteinExistence type="predicted"/>
<evidence type="ECO:0000259" key="2">
    <source>
        <dbReference type="PROSITE" id="PS50965"/>
    </source>
</evidence>
<dbReference type="EMBL" id="WOTH01000043">
    <property type="protein sequence ID" value="NHO55021.1"/>
    <property type="molecule type" value="Genomic_DNA"/>
</dbReference>
<dbReference type="Pfam" id="PF08378">
    <property type="entry name" value="NERD"/>
    <property type="match status" value="1"/>
</dbReference>
<feature type="domain" description="NERD" evidence="2">
    <location>
        <begin position="33"/>
        <end position="150"/>
    </location>
</feature>
<feature type="compositionally biased region" description="Basic residues" evidence="1">
    <location>
        <begin position="1"/>
        <end position="15"/>
    </location>
</feature>
<comment type="caution">
    <text evidence="3">The sequence shown here is derived from an EMBL/GenBank/DDBJ whole genome shotgun (WGS) entry which is preliminary data.</text>
</comment>
<dbReference type="RefSeq" id="WP_166318114.1">
    <property type="nucleotide sequence ID" value="NZ_WOTH01000043.1"/>
</dbReference>
<evidence type="ECO:0000256" key="1">
    <source>
        <dbReference type="SAM" id="MobiDB-lite"/>
    </source>
</evidence>
<name>A0A967BAL5_9PROT</name>
<gene>
    <name evidence="3" type="ORF">GOB87_13875</name>
</gene>
<dbReference type="Proteomes" id="UP000597459">
    <property type="component" value="Unassembled WGS sequence"/>
</dbReference>
<protein>
    <submittedName>
        <fullName evidence="3">NERD domain-containing protein</fullName>
    </submittedName>
</protein>
<dbReference type="InterPro" id="IPR011528">
    <property type="entry name" value="NERD"/>
</dbReference>
<dbReference type="AlphaFoldDB" id="A0A967BAL5"/>
<feature type="region of interest" description="Disordered" evidence="1">
    <location>
        <begin position="1"/>
        <end position="20"/>
    </location>
</feature>
<reference evidence="3" key="1">
    <citation type="submission" date="2019-11" db="EMBL/GenBank/DDBJ databases">
        <title>Description of new Acetobacter species.</title>
        <authorList>
            <person name="Cleenwerck I."/>
            <person name="Sombolestani A.S."/>
        </authorList>
    </citation>
    <scope>NUCLEOTIDE SEQUENCE</scope>
    <source>
        <strain evidence="3">LMG 1626</strain>
    </source>
</reference>
<accession>A0A967BAL5</accession>
<dbReference type="PROSITE" id="PS50965">
    <property type="entry name" value="NERD"/>
    <property type="match status" value="1"/>
</dbReference>
<organism evidence="3 4">
    <name type="scientific">Acetobacter estunensis</name>
    <dbReference type="NCBI Taxonomy" id="104097"/>
    <lineage>
        <taxon>Bacteria</taxon>
        <taxon>Pseudomonadati</taxon>
        <taxon>Pseudomonadota</taxon>
        <taxon>Alphaproteobacteria</taxon>
        <taxon>Acetobacterales</taxon>
        <taxon>Acetobacteraceae</taxon>
        <taxon>Acetobacter</taxon>
    </lineage>
</organism>
<keyword evidence="4" id="KW-1185">Reference proteome</keyword>
<evidence type="ECO:0000313" key="3">
    <source>
        <dbReference type="EMBL" id="NHO55021.1"/>
    </source>
</evidence>
<sequence length="201" mass="21857">MVRIQRRPKGAPSRRVRTDSAHAAWQALRAHIKGAKGESIVGETLASCGLPTLHDVHLPSVTGAGFTQIDHLVLLPDAVMVIETKHYAGRLSGHPADRRWRQRVGTEKDGRLVLSPLHQNMGHCAAVRAVVAPVALDFQVVSRVVLTGSAETDPMLAEYVLNPETLASEIRGASCRAPHASRVRIWDQIIAAQRTRPMASV</sequence>
<evidence type="ECO:0000313" key="4">
    <source>
        <dbReference type="Proteomes" id="UP000597459"/>
    </source>
</evidence>